<evidence type="ECO:0000313" key="13">
    <source>
        <dbReference type="Proteomes" id="UP000077115"/>
    </source>
</evidence>
<evidence type="ECO:0000256" key="8">
    <source>
        <dbReference type="ARBA" id="ARBA00023136"/>
    </source>
</evidence>
<sequence>MIPQTAAAVFHTTVASRSVSSASNITGTFRFLSALTVSCSSLHLDSLRSHHPFAAIHQSRSLSSSRFPWSSNQKNSLFSSTRFNTKCNSIHSFKVSQSRSFWSFFGASTTTSTQALVDAPIVSAPSIENATNTASTVGDQILNEIPVEPISAIAEGTNIGDLMTETALGAITQIGDLHSLGLANYNPVGLFQIISEYIYVYSGMPWWATIVALTIIVRIIVAPLAIKAQVAGAVLGGLRPKTDPIQKRVTHLRSIGDTAGSQREAQKLFQVYKDNNISPLSIGWGIIQAPIFISVFMAIKYMAELPVPGFTTGGFGWITNLSTADPTYILPILSSIGMLITMEYSPKLTGSPPQSAMILMIMRVASVVMIPVMGGLPVAVFIYMLVSTVLMIAQMYLLSIPAIRVKLGLSKVVPAAVMAPPGMLVVSPIGLTHAAKAIQEARRDFTKSTNVISQSLDKK</sequence>
<accession>A0A177WBN2</accession>
<comment type="subcellular location">
    <subcellularLocation>
        <location evidence="9">Membrane</location>
        <topology evidence="9">Multi-pass membrane protein</topology>
    </subcellularLocation>
    <subcellularLocation>
        <location evidence="1">Mitochondrion inner membrane</location>
        <topology evidence="1">Multi-pass membrane protein</topology>
    </subcellularLocation>
</comment>
<keyword evidence="7" id="KW-0496">Mitochondrion</keyword>
<evidence type="ECO:0000256" key="9">
    <source>
        <dbReference type="RuleBase" id="RU003945"/>
    </source>
</evidence>
<dbReference type="GO" id="GO:0032977">
    <property type="term" value="F:membrane insertase activity"/>
    <property type="evidence" value="ECO:0007669"/>
    <property type="project" value="InterPro"/>
</dbReference>
<feature type="transmembrane region" description="Helical" evidence="10">
    <location>
        <begin position="204"/>
        <end position="226"/>
    </location>
</feature>
<dbReference type="AlphaFoldDB" id="A0A177WBN2"/>
<dbReference type="PANTHER" id="PTHR12428:SF66">
    <property type="entry name" value="MITOCHONDRIAL INNER MEMBRANE PROTEIN OXA1L"/>
    <property type="match status" value="1"/>
</dbReference>
<keyword evidence="4" id="KW-0999">Mitochondrion inner membrane</keyword>
<reference evidence="12 13" key="1">
    <citation type="submission" date="2006-10" db="EMBL/GenBank/DDBJ databases">
        <title>The Genome Sequence of Batrachochytrium dendrobatidis JEL423.</title>
        <authorList>
            <consortium name="The Broad Institute Genome Sequencing Platform"/>
            <person name="Birren B."/>
            <person name="Lander E."/>
            <person name="Galagan J."/>
            <person name="Cuomo C."/>
            <person name="Devon K."/>
            <person name="Jaffe D."/>
            <person name="Butler J."/>
            <person name="Alvarez P."/>
            <person name="Gnerre S."/>
            <person name="Grabherr M."/>
            <person name="Kleber M."/>
            <person name="Mauceli E."/>
            <person name="Brockman W."/>
            <person name="Young S."/>
            <person name="LaButti K."/>
            <person name="Sykes S."/>
            <person name="DeCaprio D."/>
            <person name="Crawford M."/>
            <person name="Koehrsen M."/>
            <person name="Engels R."/>
            <person name="Montgomery P."/>
            <person name="Pearson M."/>
            <person name="Howarth C."/>
            <person name="Larson L."/>
            <person name="White J."/>
            <person name="O'Leary S."/>
            <person name="Kodira C."/>
            <person name="Zeng Q."/>
            <person name="Yandava C."/>
            <person name="Alvarado L."/>
            <person name="Longcore J."/>
            <person name="James T."/>
        </authorList>
    </citation>
    <scope>NUCLEOTIDE SEQUENCE [LARGE SCALE GENOMIC DNA]</scope>
    <source>
        <strain evidence="12 13">JEL423</strain>
    </source>
</reference>
<keyword evidence="6 10" id="KW-1133">Transmembrane helix</keyword>
<evidence type="ECO:0000256" key="4">
    <source>
        <dbReference type="ARBA" id="ARBA00022792"/>
    </source>
</evidence>
<evidence type="ECO:0000313" key="12">
    <source>
        <dbReference type="EMBL" id="OAJ37489.1"/>
    </source>
</evidence>
<dbReference type="InterPro" id="IPR028055">
    <property type="entry name" value="YidC/Oxa/ALB_C"/>
</dbReference>
<organism evidence="12 13">
    <name type="scientific">Batrachochytrium dendrobatidis (strain JEL423)</name>
    <dbReference type="NCBI Taxonomy" id="403673"/>
    <lineage>
        <taxon>Eukaryota</taxon>
        <taxon>Fungi</taxon>
        <taxon>Fungi incertae sedis</taxon>
        <taxon>Chytridiomycota</taxon>
        <taxon>Chytridiomycota incertae sedis</taxon>
        <taxon>Chytridiomycetes</taxon>
        <taxon>Rhizophydiales</taxon>
        <taxon>Rhizophydiales incertae sedis</taxon>
        <taxon>Batrachochytrium</taxon>
    </lineage>
</organism>
<proteinExistence type="inferred from homology"/>
<protein>
    <recommendedName>
        <fullName evidence="11">Membrane insertase YidC/Oxa/ALB C-terminal domain-containing protein</fullName>
    </recommendedName>
</protein>
<keyword evidence="8 10" id="KW-0472">Membrane</keyword>
<name>A0A177WBN2_BATDL</name>
<gene>
    <name evidence="12" type="ORF">BDEG_21504</name>
</gene>
<dbReference type="OrthoDB" id="2148490at2759"/>
<dbReference type="CDD" id="cd20069">
    <property type="entry name" value="5TM_Oxa1-like"/>
    <property type="match status" value="1"/>
</dbReference>
<dbReference type="EMBL" id="DS022300">
    <property type="protein sequence ID" value="OAJ37489.1"/>
    <property type="molecule type" value="Genomic_DNA"/>
</dbReference>
<dbReference type="InterPro" id="IPR001708">
    <property type="entry name" value="YidC/ALB3/OXA1/COX18"/>
</dbReference>
<dbReference type="eggNOG" id="KOG1239">
    <property type="taxonomic scope" value="Eukaryota"/>
</dbReference>
<evidence type="ECO:0000256" key="10">
    <source>
        <dbReference type="SAM" id="Phobius"/>
    </source>
</evidence>
<feature type="transmembrane region" description="Helical" evidence="10">
    <location>
        <begin position="282"/>
        <end position="303"/>
    </location>
</feature>
<comment type="similarity">
    <text evidence="2 9">Belongs to the OXA1/ALB3/YidC family.</text>
</comment>
<dbReference type="GO" id="GO:0032979">
    <property type="term" value="P:protein insertion into mitochondrial inner membrane from matrix"/>
    <property type="evidence" value="ECO:0007669"/>
    <property type="project" value="TreeGrafter"/>
</dbReference>
<dbReference type="GO" id="GO:0005743">
    <property type="term" value="C:mitochondrial inner membrane"/>
    <property type="evidence" value="ECO:0007669"/>
    <property type="project" value="UniProtKB-SubCell"/>
</dbReference>
<evidence type="ECO:0000256" key="5">
    <source>
        <dbReference type="ARBA" id="ARBA00022946"/>
    </source>
</evidence>
<evidence type="ECO:0000256" key="6">
    <source>
        <dbReference type="ARBA" id="ARBA00022989"/>
    </source>
</evidence>
<dbReference type="VEuPathDB" id="FungiDB:BDEG_21504"/>
<feature type="domain" description="Membrane insertase YidC/Oxa/ALB C-terminal" evidence="11">
    <location>
        <begin position="206"/>
        <end position="398"/>
    </location>
</feature>
<dbReference type="NCBIfam" id="TIGR03592">
    <property type="entry name" value="yidC_oxa1_cterm"/>
    <property type="match status" value="1"/>
</dbReference>
<dbReference type="STRING" id="403673.A0A177WBN2"/>
<evidence type="ECO:0000256" key="3">
    <source>
        <dbReference type="ARBA" id="ARBA00022692"/>
    </source>
</evidence>
<dbReference type="Pfam" id="PF02096">
    <property type="entry name" value="60KD_IMP"/>
    <property type="match status" value="1"/>
</dbReference>
<keyword evidence="3 9" id="KW-0812">Transmembrane</keyword>
<evidence type="ECO:0000256" key="7">
    <source>
        <dbReference type="ARBA" id="ARBA00023128"/>
    </source>
</evidence>
<evidence type="ECO:0000256" key="1">
    <source>
        <dbReference type="ARBA" id="ARBA00004448"/>
    </source>
</evidence>
<evidence type="ECO:0000259" key="11">
    <source>
        <dbReference type="Pfam" id="PF02096"/>
    </source>
</evidence>
<evidence type="ECO:0000256" key="2">
    <source>
        <dbReference type="ARBA" id="ARBA00009877"/>
    </source>
</evidence>
<reference evidence="12 13" key="2">
    <citation type="submission" date="2016-05" db="EMBL/GenBank/DDBJ databases">
        <title>Lineage-specific infection strategies underlie the spectrum of fungal disease in amphibians.</title>
        <authorList>
            <person name="Cuomo C.A."/>
            <person name="Farrer R.A."/>
            <person name="James T."/>
            <person name="Longcore J."/>
            <person name="Birren B."/>
        </authorList>
    </citation>
    <scope>NUCLEOTIDE SEQUENCE [LARGE SCALE GENOMIC DNA]</scope>
    <source>
        <strain evidence="12 13">JEL423</strain>
    </source>
</reference>
<dbReference type="PANTHER" id="PTHR12428">
    <property type="entry name" value="OXA1"/>
    <property type="match status" value="1"/>
</dbReference>
<keyword evidence="5" id="KW-0809">Transit peptide</keyword>
<dbReference type="Proteomes" id="UP000077115">
    <property type="component" value="Unassembled WGS sequence"/>
</dbReference>